<dbReference type="EMBL" id="CAJVRL010000088">
    <property type="protein sequence ID" value="CAG8959044.1"/>
    <property type="molecule type" value="Genomic_DNA"/>
</dbReference>
<proteinExistence type="predicted"/>
<dbReference type="AlphaFoldDB" id="A0A9N9PM02"/>
<gene>
    <name evidence="1" type="ORF">HYFRA_00012824</name>
</gene>
<organism evidence="1 2">
    <name type="scientific">Hymenoscyphus fraxineus</name>
    <dbReference type="NCBI Taxonomy" id="746836"/>
    <lineage>
        <taxon>Eukaryota</taxon>
        <taxon>Fungi</taxon>
        <taxon>Dikarya</taxon>
        <taxon>Ascomycota</taxon>
        <taxon>Pezizomycotina</taxon>
        <taxon>Leotiomycetes</taxon>
        <taxon>Helotiales</taxon>
        <taxon>Helotiaceae</taxon>
        <taxon>Hymenoscyphus</taxon>
    </lineage>
</organism>
<accession>A0A9N9PM02</accession>
<name>A0A9N9PM02_9HELO</name>
<sequence>MIVSVFRVVYILGPDLQCDLSFLVVKVNCGSIRETGIAILIGCGPVIRPVLDKMVPRCLVTWSQAAFTRSRTSRTPIANTKSKTYGKLPEDQTELTTVQNAHEAVSRATITAGDFYNTTGGQISQTPNDARQIGVVREYTVSRV</sequence>
<dbReference type="OrthoDB" id="5421689at2759"/>
<evidence type="ECO:0000313" key="2">
    <source>
        <dbReference type="Proteomes" id="UP000696280"/>
    </source>
</evidence>
<reference evidence="1" key="1">
    <citation type="submission" date="2021-07" db="EMBL/GenBank/DDBJ databases">
        <authorList>
            <person name="Durling M."/>
        </authorList>
    </citation>
    <scope>NUCLEOTIDE SEQUENCE</scope>
</reference>
<protein>
    <submittedName>
        <fullName evidence="1">Uncharacterized protein</fullName>
    </submittedName>
</protein>
<dbReference type="Proteomes" id="UP000696280">
    <property type="component" value="Unassembled WGS sequence"/>
</dbReference>
<keyword evidence="2" id="KW-1185">Reference proteome</keyword>
<comment type="caution">
    <text evidence="1">The sequence shown here is derived from an EMBL/GenBank/DDBJ whole genome shotgun (WGS) entry which is preliminary data.</text>
</comment>
<evidence type="ECO:0000313" key="1">
    <source>
        <dbReference type="EMBL" id="CAG8959044.1"/>
    </source>
</evidence>